<dbReference type="EMBL" id="SOAW01000001">
    <property type="protein sequence ID" value="TDT34129.1"/>
    <property type="molecule type" value="Genomic_DNA"/>
</dbReference>
<dbReference type="Pfam" id="PF04978">
    <property type="entry name" value="MST"/>
    <property type="match status" value="1"/>
</dbReference>
<dbReference type="Gene3D" id="1.20.120.450">
    <property type="entry name" value="dinb family like domain"/>
    <property type="match status" value="1"/>
</dbReference>
<keyword evidence="2" id="KW-1185">Reference proteome</keyword>
<dbReference type="InterPro" id="IPR007061">
    <property type="entry name" value="MST-like"/>
</dbReference>
<protein>
    <submittedName>
        <fullName evidence="1">Uncharacterized protein DUF664</fullName>
    </submittedName>
</protein>
<comment type="caution">
    <text evidence="1">The sequence shown here is derived from an EMBL/GenBank/DDBJ whole genome shotgun (WGS) entry which is preliminary data.</text>
</comment>
<sequence length="193" mass="21947">MGDEADHKAYLKRYLQSVREALVWKLEGLSEYQARRPMTPTGTNLAGIVKHCANVEIGYFGPTFGRSWPTEEAVTDQQFADDPQLDWYLTENQDVAWVLDFYRRVWVFADATIDQFPLDSVGTVPHWPADRNQRTLAQIVIHVLSDLDRHAGHADILREQIDGAAGLQQGNDNLYGGDWDSYVQRLERLAKGS</sequence>
<name>A0A4R7JCE8_9ACTN</name>
<dbReference type="RefSeq" id="WP_133754545.1">
    <property type="nucleotide sequence ID" value="NZ_CP171129.1"/>
</dbReference>
<proteinExistence type="predicted"/>
<dbReference type="Proteomes" id="UP000295371">
    <property type="component" value="Unassembled WGS sequence"/>
</dbReference>
<evidence type="ECO:0000313" key="1">
    <source>
        <dbReference type="EMBL" id="TDT34129.1"/>
    </source>
</evidence>
<dbReference type="InterPro" id="IPR034660">
    <property type="entry name" value="DinB/YfiT-like"/>
</dbReference>
<dbReference type="SUPFAM" id="SSF109854">
    <property type="entry name" value="DinB/YfiT-like putative metalloenzymes"/>
    <property type="match status" value="1"/>
</dbReference>
<dbReference type="AlphaFoldDB" id="A0A4R7JCE8"/>
<organism evidence="1 2">
    <name type="scientific">Naumannella halotolerans</name>
    <dbReference type="NCBI Taxonomy" id="993414"/>
    <lineage>
        <taxon>Bacteria</taxon>
        <taxon>Bacillati</taxon>
        <taxon>Actinomycetota</taxon>
        <taxon>Actinomycetes</taxon>
        <taxon>Propionibacteriales</taxon>
        <taxon>Propionibacteriaceae</taxon>
        <taxon>Naumannella</taxon>
    </lineage>
</organism>
<reference evidence="1 2" key="1">
    <citation type="submission" date="2019-03" db="EMBL/GenBank/DDBJ databases">
        <title>Genomic Encyclopedia of Archaeal and Bacterial Type Strains, Phase II (KMG-II): from individual species to whole genera.</title>
        <authorList>
            <person name="Goeker M."/>
        </authorList>
    </citation>
    <scope>NUCLEOTIDE SEQUENCE [LARGE SCALE GENOMIC DNA]</scope>
    <source>
        <strain evidence="1 2">DSM 24323</strain>
    </source>
</reference>
<gene>
    <name evidence="1" type="ORF">CLV29_1782</name>
</gene>
<dbReference type="OrthoDB" id="4548523at2"/>
<accession>A0A4R7JCE8</accession>
<evidence type="ECO:0000313" key="2">
    <source>
        <dbReference type="Proteomes" id="UP000295371"/>
    </source>
</evidence>